<dbReference type="AlphaFoldDB" id="A0A8K9UIQ4"/>
<reference evidence="2" key="2">
    <citation type="submission" date="2025-08" db="UniProtKB">
        <authorList>
            <consortium name="Ensembl"/>
        </authorList>
    </citation>
    <scope>IDENTIFICATION</scope>
</reference>
<proteinExistence type="predicted"/>
<dbReference type="PROSITE" id="PS50878">
    <property type="entry name" value="RT_POL"/>
    <property type="match status" value="1"/>
</dbReference>
<name>A0A8K9UIQ4_ONCMY</name>
<dbReference type="GO" id="GO:0003824">
    <property type="term" value="F:catalytic activity"/>
    <property type="evidence" value="ECO:0007669"/>
    <property type="project" value="InterPro"/>
</dbReference>
<protein>
    <recommendedName>
        <fullName evidence="1">Reverse transcriptase domain-containing protein</fullName>
    </recommendedName>
</protein>
<evidence type="ECO:0000313" key="2">
    <source>
        <dbReference type="Ensembl" id="ENSOMYP00000110177.1"/>
    </source>
</evidence>
<dbReference type="PANTHER" id="PTHR31635:SF196">
    <property type="entry name" value="REVERSE TRANSCRIPTASE DOMAIN-CONTAINING PROTEIN-RELATED"/>
    <property type="match status" value="1"/>
</dbReference>
<dbReference type="InterPro" id="IPR000477">
    <property type="entry name" value="RT_dom"/>
</dbReference>
<dbReference type="CDD" id="cd09076">
    <property type="entry name" value="L1-EN"/>
    <property type="match status" value="1"/>
</dbReference>
<evidence type="ECO:0000313" key="3">
    <source>
        <dbReference type="Proteomes" id="UP000694395"/>
    </source>
</evidence>
<dbReference type="Ensembl" id="ENSOMYT00000156492.1">
    <property type="protein sequence ID" value="ENSOMYP00000110177.1"/>
    <property type="gene ID" value="ENSOMYG00000061411.1"/>
</dbReference>
<feature type="domain" description="Reverse transcriptase" evidence="1">
    <location>
        <begin position="493"/>
        <end position="765"/>
    </location>
</feature>
<reference evidence="2" key="3">
    <citation type="submission" date="2025-09" db="UniProtKB">
        <authorList>
            <consortium name="Ensembl"/>
        </authorList>
    </citation>
    <scope>IDENTIFICATION</scope>
</reference>
<dbReference type="Pfam" id="PF00078">
    <property type="entry name" value="RVT_1"/>
    <property type="match status" value="1"/>
</dbReference>
<reference evidence="2" key="1">
    <citation type="submission" date="2020-07" db="EMBL/GenBank/DDBJ databases">
        <title>A long reads based de novo assembly of the rainbow trout Arlee double haploid line genome.</title>
        <authorList>
            <person name="Gao G."/>
            <person name="Palti Y."/>
        </authorList>
    </citation>
    <scope>NUCLEOTIDE SEQUENCE [LARGE SCALE GENOMIC DNA]</scope>
</reference>
<accession>A0A8K9UIQ4</accession>
<dbReference type="CDD" id="cd01650">
    <property type="entry name" value="RT_nLTR_like"/>
    <property type="match status" value="1"/>
</dbReference>
<dbReference type="Proteomes" id="UP000694395">
    <property type="component" value="Chromosome 7"/>
</dbReference>
<evidence type="ECO:0000259" key="1">
    <source>
        <dbReference type="PROSITE" id="PS50878"/>
    </source>
</evidence>
<dbReference type="Pfam" id="PF03372">
    <property type="entry name" value="Exo_endo_phos"/>
    <property type="match status" value="1"/>
</dbReference>
<dbReference type="InterPro" id="IPR036691">
    <property type="entry name" value="Endo/exonu/phosph_ase_sf"/>
</dbReference>
<keyword evidence="3" id="KW-1185">Reference proteome</keyword>
<dbReference type="SUPFAM" id="SSF56672">
    <property type="entry name" value="DNA/RNA polymerases"/>
    <property type="match status" value="1"/>
</dbReference>
<dbReference type="PANTHER" id="PTHR31635">
    <property type="entry name" value="REVERSE TRANSCRIPTASE DOMAIN-CONTAINING PROTEIN-RELATED"/>
    <property type="match status" value="1"/>
</dbReference>
<dbReference type="InterPro" id="IPR005135">
    <property type="entry name" value="Endo/exonuclease/phosphatase"/>
</dbReference>
<sequence>MTMTSTLNLLTWNCHGLGHAIKRKKILCALKKEKADIALLQETHLCDAEHAKLRRAWVGQVYFSSFKSNSRGTAILIHKNVPFIIDKNISDPEGRFILITGSLYGQPITILNIYAPNTDTPAFMSKIITLFNEHCVSFGVVAGDFNCTLNPTLDKSSQVPTTNPRSAKMLNSLTKEMGLIDIWRENNSSSMDYTYYSNVHNTYSRIDYIFIPKSFINSATCTIGPIALSDHAFVHLRFDLCKNIPRSKSWKFNTSMLSNDEFHTLVTTWIDNYTRDNKDSPVSPATMWDAAKATLRGHLIAYASSKKKAMEAHRLDLERELECCEKIHKQSLDSTSWSHLKAAKAKLNLDYTVFFTKQKYHEYSNRPSRLLAYQLKKEQSERTIMAIRTAEDEVTYDPKNMNLTFHDFYCKLYTSERKHTEAELHSFLEGISLPKLSETDQEDLNSPFTPEEILEAITSMPPNKSPGPDGFPREFYKAFWPQLSPIFMPMLEEFCKNGVLPDSMHTARITVLLKKDKDPLSCSSFRPISLLDFDYKIITKLLAKRLNTLLPKIIKADQTGFIRDRYSSDNIRRLFDIIDQVNAQKTPVLLASLDAEKAFDRMEWSFLFSVLEKFNMGPNFIKWIKSLYSHPNAMVTTNGLNSDRFPLERGTRQGCSLSPLLYLLGAEPLAELIRSNPSIMGVSAGGLQHKISLYADDVLLYISNPEKSLPLILDTIAQYGKFSGYKINFNKSTVCPLNITLTSSMKTLCPFQWKTQGFQYLGIFITPDLNSLFKENYLPLLDRIKNDLQTWISLPISLVGRINVIRMNVLPRLNYLFQMLPCYLPVSFFKTTNQSITKFIWGNKKPRIKFSTLSKPESKGGLALPSLQLYYWSAQIRNMLTWITNRQESTWIQIEAQSCGSLPLSSIIFINNFSEVGNIAKTFAIHSTLLAWRDCKKYLGISSQICSHSPIVGNPDLPKALRDANFNLWHTLGIRTFSDLFHQKTTTLKSFQELCSEFDVPRSHFFKYLQIRHVISSFTSKRRFRTQLNEVETLLVTAQSIKGKISYININIISEKGSSSFTPLKIIWEKDLGLTISDELWAEVCDRVYCSSTSVKMKESNYKFLYKFYYTPLRLHRMKTDMSPNCKRCTSESGTYMHVFWSCREIARFWQSVHTAAQKILEVQFDMTPCIYLLNAQQDFVLDPDRENLLMTITYFAKKCILLL</sequence>
<dbReference type="InterPro" id="IPR043502">
    <property type="entry name" value="DNA/RNA_pol_sf"/>
</dbReference>
<dbReference type="GeneTree" id="ENSGT00940000163630"/>
<dbReference type="SUPFAM" id="SSF56219">
    <property type="entry name" value="DNase I-like"/>
    <property type="match status" value="1"/>
</dbReference>
<organism evidence="2 3">
    <name type="scientific">Oncorhynchus mykiss</name>
    <name type="common">Rainbow trout</name>
    <name type="synonym">Salmo gairdneri</name>
    <dbReference type="NCBI Taxonomy" id="8022"/>
    <lineage>
        <taxon>Eukaryota</taxon>
        <taxon>Metazoa</taxon>
        <taxon>Chordata</taxon>
        <taxon>Craniata</taxon>
        <taxon>Vertebrata</taxon>
        <taxon>Euteleostomi</taxon>
        <taxon>Actinopterygii</taxon>
        <taxon>Neopterygii</taxon>
        <taxon>Teleostei</taxon>
        <taxon>Protacanthopterygii</taxon>
        <taxon>Salmoniformes</taxon>
        <taxon>Salmonidae</taxon>
        <taxon>Salmoninae</taxon>
        <taxon>Oncorhynchus</taxon>
    </lineage>
</organism>
<dbReference type="Gene3D" id="3.60.10.10">
    <property type="entry name" value="Endonuclease/exonuclease/phosphatase"/>
    <property type="match status" value="1"/>
</dbReference>